<dbReference type="Gene3D" id="1.10.510.10">
    <property type="entry name" value="Transferase(Phosphotransferase) domain 1"/>
    <property type="match status" value="1"/>
</dbReference>
<dbReference type="EMBL" id="JAIFTH010000024">
    <property type="protein sequence ID" value="KAG9511172.1"/>
    <property type="molecule type" value="Genomic_DNA"/>
</dbReference>
<dbReference type="Proteomes" id="UP000825002">
    <property type="component" value="Unassembled WGS sequence"/>
</dbReference>
<dbReference type="Pfam" id="PF06105">
    <property type="entry name" value="Aph-1"/>
    <property type="match status" value="1"/>
</dbReference>
<reference evidence="9 10" key="1">
    <citation type="submission" date="2020-10" db="EMBL/GenBank/DDBJ databases">
        <authorList>
            <person name="Klimov P.B."/>
            <person name="Dyachkov S.M."/>
            <person name="Chetverikov P.E."/>
        </authorList>
    </citation>
    <scope>NUCLEOTIDE SEQUENCE [LARGE SCALE GENOMIC DNA]</scope>
    <source>
        <strain evidence="9">BMOC 18-1129-001#AD2665</strain>
        <tissue evidence="9">Entire mites</tissue>
    </source>
</reference>
<dbReference type="PANTHER" id="PTHR12889">
    <property type="entry name" value="GAMMA-SECRETASE SUBUNIT APH-1"/>
    <property type="match status" value="1"/>
</dbReference>
<dbReference type="PROSITE" id="PS50011">
    <property type="entry name" value="PROTEIN_KINASE_DOM"/>
    <property type="match status" value="1"/>
</dbReference>
<keyword evidence="3 7" id="KW-0812">Transmembrane</keyword>
<dbReference type="SMART" id="SM00220">
    <property type="entry name" value="S_TKc"/>
    <property type="match status" value="1"/>
</dbReference>
<sequence>MPSHIPGVHKRSLSNDREREQFKRFRQEYQRLRNRANNVSFVNNESFIQRERWIIDQTHVLGSGSWWQMFRASYADDPRDFAVKVIRIDDLPPVYQHCVSKDHLQLYSAFQHPVLAIPSAVYKTDTNLLYIFIELSAHKTFMSKYLESNRIGISEAKKIGRSFAKGLEYLHGMGIAHSNCTCNNIVMDRQFHVKLFGLEYFHQSYDLAGHKHLSCLPYRPSPYLPPEVLETPIKPYDPLCVDIWFYGCSLAFMVSRQYPFGDEPTRHGIIEKIENGSWAQPDIDDKLRDLLSRVIPQLNLIMNKSEETGSIANPNHVEVDHAAASHQPSSGVQDSKPNTIPASAYRQIRDRLIISYASGLGYGTMSGLFAFVNVLVDSLGPATTGLHGDSQYFFIVSAITTLAFILMNVSWSILTADSIERSDHRLLAFVVGTHLLATASLSTLSRSFVVPPVTK</sequence>
<keyword evidence="5 7" id="KW-1133">Transmembrane helix</keyword>
<evidence type="ECO:0000256" key="7">
    <source>
        <dbReference type="SAM" id="Phobius"/>
    </source>
</evidence>
<feature type="transmembrane region" description="Helical" evidence="7">
    <location>
        <begin position="353"/>
        <end position="372"/>
    </location>
</feature>
<evidence type="ECO:0000313" key="10">
    <source>
        <dbReference type="Proteomes" id="UP000825002"/>
    </source>
</evidence>
<evidence type="ECO:0000256" key="1">
    <source>
        <dbReference type="ARBA" id="ARBA00004141"/>
    </source>
</evidence>
<feature type="transmembrane region" description="Helical" evidence="7">
    <location>
        <begin position="392"/>
        <end position="414"/>
    </location>
</feature>
<evidence type="ECO:0000256" key="2">
    <source>
        <dbReference type="ARBA" id="ARBA00005577"/>
    </source>
</evidence>
<evidence type="ECO:0000256" key="4">
    <source>
        <dbReference type="ARBA" id="ARBA00022976"/>
    </source>
</evidence>
<dbReference type="Pfam" id="PF00069">
    <property type="entry name" value="Pkinase"/>
    <property type="match status" value="1"/>
</dbReference>
<name>A0ABQ7SCQ5_9ACAR</name>
<evidence type="ECO:0000256" key="5">
    <source>
        <dbReference type="ARBA" id="ARBA00022989"/>
    </source>
</evidence>
<gene>
    <name evidence="9" type="primary">aph1b</name>
    <name evidence="9" type="ORF">GZH46_00262</name>
</gene>
<comment type="caution">
    <text evidence="9">The sequence shown here is derived from an EMBL/GenBank/DDBJ whole genome shotgun (WGS) entry which is preliminary data.</text>
</comment>
<evidence type="ECO:0000259" key="8">
    <source>
        <dbReference type="PROSITE" id="PS50011"/>
    </source>
</evidence>
<evidence type="ECO:0000256" key="3">
    <source>
        <dbReference type="ARBA" id="ARBA00022692"/>
    </source>
</evidence>
<keyword evidence="4" id="KW-0914">Notch signaling pathway</keyword>
<dbReference type="InterPro" id="IPR000719">
    <property type="entry name" value="Prot_kinase_dom"/>
</dbReference>
<dbReference type="SUPFAM" id="SSF56112">
    <property type="entry name" value="Protein kinase-like (PK-like)"/>
    <property type="match status" value="1"/>
</dbReference>
<keyword evidence="6 7" id="KW-0472">Membrane</keyword>
<comment type="similarity">
    <text evidence="2">Belongs to the APH-1 family.</text>
</comment>
<evidence type="ECO:0000313" key="9">
    <source>
        <dbReference type="EMBL" id="KAG9511172.1"/>
    </source>
</evidence>
<protein>
    <submittedName>
        <fullName evidence="9">Gamma-secretase subunit Aph-1b</fullName>
    </submittedName>
</protein>
<organism evidence="9 10">
    <name type="scientific">Fragariocoptes setiger</name>
    <dbReference type="NCBI Taxonomy" id="1670756"/>
    <lineage>
        <taxon>Eukaryota</taxon>
        <taxon>Metazoa</taxon>
        <taxon>Ecdysozoa</taxon>
        <taxon>Arthropoda</taxon>
        <taxon>Chelicerata</taxon>
        <taxon>Arachnida</taxon>
        <taxon>Acari</taxon>
        <taxon>Acariformes</taxon>
        <taxon>Trombidiformes</taxon>
        <taxon>Prostigmata</taxon>
        <taxon>Eupodina</taxon>
        <taxon>Eriophyoidea</taxon>
        <taxon>Phytoptidae</taxon>
        <taxon>Fragariocoptes</taxon>
    </lineage>
</organism>
<feature type="non-terminal residue" evidence="9">
    <location>
        <position position="455"/>
    </location>
</feature>
<keyword evidence="10" id="KW-1185">Reference proteome</keyword>
<accession>A0ABQ7SCQ5</accession>
<proteinExistence type="inferred from homology"/>
<dbReference type="InterPro" id="IPR011009">
    <property type="entry name" value="Kinase-like_dom_sf"/>
</dbReference>
<comment type="subcellular location">
    <subcellularLocation>
        <location evidence="1">Membrane</location>
        <topology evidence="1">Multi-pass membrane protein</topology>
    </subcellularLocation>
</comment>
<feature type="domain" description="Protein kinase" evidence="8">
    <location>
        <begin position="55"/>
        <end position="319"/>
    </location>
</feature>
<feature type="transmembrane region" description="Helical" evidence="7">
    <location>
        <begin position="426"/>
        <end position="449"/>
    </location>
</feature>
<evidence type="ECO:0000256" key="6">
    <source>
        <dbReference type="ARBA" id="ARBA00023136"/>
    </source>
</evidence>
<dbReference type="InterPro" id="IPR009294">
    <property type="entry name" value="Aph-1"/>
</dbReference>